<feature type="compositionally biased region" description="Low complexity" evidence="9">
    <location>
        <begin position="543"/>
        <end position="567"/>
    </location>
</feature>
<gene>
    <name evidence="8" type="primary">dnaX</name>
    <name evidence="11" type="ordered locus">Mrub_3026</name>
    <name evidence="12" type="ORF">K649_07375</name>
</gene>
<dbReference type="SUPFAM" id="SSF52540">
    <property type="entry name" value="P-loop containing nucleoside triphosphate hydrolases"/>
    <property type="match status" value="1"/>
</dbReference>
<dbReference type="PRINTS" id="PR00300">
    <property type="entry name" value="CLPPROTEASEA"/>
</dbReference>
<keyword evidence="6 8" id="KW-0239">DNA-directed DNA polymerase</keyword>
<dbReference type="InterPro" id="IPR027417">
    <property type="entry name" value="P-loop_NTPase"/>
</dbReference>
<dbReference type="FunFam" id="3.40.50.300:FF:000014">
    <property type="entry name" value="DNA polymerase III subunit gamma/tau"/>
    <property type="match status" value="1"/>
</dbReference>
<evidence type="ECO:0000256" key="8">
    <source>
        <dbReference type="RuleBase" id="RU364063"/>
    </source>
</evidence>
<dbReference type="Gene3D" id="3.40.50.300">
    <property type="entry name" value="P-loop containing nucleotide triphosphate hydrolases"/>
    <property type="match status" value="1"/>
</dbReference>
<dbReference type="RefSeq" id="WP_013015268.1">
    <property type="nucleotide sequence ID" value="NC_013946.1"/>
</dbReference>
<feature type="compositionally biased region" description="Basic and acidic residues" evidence="9">
    <location>
        <begin position="482"/>
        <end position="530"/>
    </location>
</feature>
<dbReference type="eggNOG" id="COG2812">
    <property type="taxonomic scope" value="Bacteria"/>
</dbReference>
<dbReference type="InterPro" id="IPR050238">
    <property type="entry name" value="DNA_Rep/Repair_Clamp_Loader"/>
</dbReference>
<feature type="region of interest" description="Disordered" evidence="9">
    <location>
        <begin position="467"/>
        <end position="604"/>
    </location>
</feature>
<feature type="region of interest" description="Disordered" evidence="9">
    <location>
        <begin position="622"/>
        <end position="641"/>
    </location>
</feature>
<keyword evidence="3 8" id="KW-0547">Nucleotide-binding</keyword>
<keyword evidence="2" id="KW-0479">Metal-binding</keyword>
<dbReference type="GO" id="GO:0046872">
    <property type="term" value="F:metal ion binding"/>
    <property type="evidence" value="ECO:0007669"/>
    <property type="project" value="UniProtKB-KW"/>
</dbReference>
<evidence type="ECO:0000256" key="6">
    <source>
        <dbReference type="ARBA" id="ARBA00022932"/>
    </source>
</evidence>
<evidence type="ECO:0000313" key="14">
    <source>
        <dbReference type="Proteomes" id="UP000013026"/>
    </source>
</evidence>
<dbReference type="InterPro" id="IPR003593">
    <property type="entry name" value="AAA+_ATPase"/>
</dbReference>
<keyword evidence="13" id="KW-1185">Reference proteome</keyword>
<feature type="compositionally biased region" description="Pro residues" evidence="9">
    <location>
        <begin position="532"/>
        <end position="542"/>
    </location>
</feature>
<sequence>MSALYRQARPTTFDEMVGQEHVKEVLLNALRSGRLAQAYLFSGPRGVGKTSSARLIAQAVNCSSDPRPCGTCEGCRLVREGRHPDVLEIDAASNNSVEDVRELRERILLSPILSQHKVVILDEAHMMSKSAFNALLKTLEEPPPHVIFIFATTEPERMPPTILSRTQHFRFRRLSEAEIVEKLQRILAGLGREAEPPALQLVARLADGAMRDAESLLDRLLTLEGPLTLKQTEDALGLPPQEALFALAEALDKGQLRPALEQAQQLYTQGFAARTLAQGLLEALRAGLYGRMGLGTGPHLNQPDERLVAAMTALDEAQERLLKRSDAMSLELALLGAYQALHQAPTAPSAAATVAPPSIPDFDPRPRKLEARKEAPAAPTSTPSPGVADLASEWRRVMGALKMTIRGFVREAEPRFEEDRLVLLFPERASFHFQGAQKNLEDIQKAVREVLGLEQVELRLGGKKKLADEPAGNRANNLRAVTRPEGDRPDGTRSALRPEGDRPNGARAPARPEGDRPPGARSALRPEGDRPATPPPTEPPSTPDIAAPASAPIDALWEEPGLSLEGGPPEPEPWHPEAALFDPNPPDEALEETEGQPGLLEDPRFQKLIQLFGGRLRRFYPEAPREGALEAPAPESEGEPD</sequence>
<keyword evidence="4" id="KW-0862">Zinc</keyword>
<dbReference type="OrthoDB" id="9810148at2"/>
<dbReference type="GO" id="GO:0006261">
    <property type="term" value="P:DNA-templated DNA replication"/>
    <property type="evidence" value="ECO:0007669"/>
    <property type="project" value="TreeGrafter"/>
</dbReference>
<dbReference type="NCBIfam" id="NF011524">
    <property type="entry name" value="PRK14963.1"/>
    <property type="match status" value="1"/>
</dbReference>
<accession>D3PQD7</accession>
<evidence type="ECO:0000256" key="2">
    <source>
        <dbReference type="ARBA" id="ARBA00022723"/>
    </source>
</evidence>
<dbReference type="KEGG" id="mre:K649_07375"/>
<comment type="catalytic activity">
    <reaction evidence="7 8">
        <text>DNA(n) + a 2'-deoxyribonucleoside 5'-triphosphate = DNA(n+1) + diphosphate</text>
        <dbReference type="Rhea" id="RHEA:22508"/>
        <dbReference type="Rhea" id="RHEA-COMP:17339"/>
        <dbReference type="Rhea" id="RHEA-COMP:17340"/>
        <dbReference type="ChEBI" id="CHEBI:33019"/>
        <dbReference type="ChEBI" id="CHEBI:61560"/>
        <dbReference type="ChEBI" id="CHEBI:173112"/>
        <dbReference type="EC" id="2.7.7.7"/>
    </reaction>
</comment>
<feature type="domain" description="AAA+ ATPase" evidence="10">
    <location>
        <begin position="35"/>
        <end position="175"/>
    </location>
</feature>
<reference evidence="12 14" key="3">
    <citation type="submission" date="2013-04" db="EMBL/GenBank/DDBJ databases">
        <authorList>
            <person name="Chin J."/>
            <person name="Alexander D.H."/>
            <person name="Marks P."/>
            <person name="Korlach J."/>
            <person name="Clum A."/>
            <person name="Copeland A."/>
        </authorList>
    </citation>
    <scope>NUCLEOTIDE SEQUENCE [LARGE SCALE GENOMIC DNA]</scope>
    <source>
        <strain evidence="14">ATCC 35948 / DSM 1279 / VKM B-1258 / 21</strain>
        <strain evidence="12">DSM 1279</strain>
    </source>
</reference>
<dbReference type="InterPro" id="IPR012763">
    <property type="entry name" value="DNA_pol_III_sug/sutau_N"/>
</dbReference>
<dbReference type="InterPro" id="IPR001270">
    <property type="entry name" value="ClpA/B"/>
</dbReference>
<protein>
    <recommendedName>
        <fullName evidence="8">DNA polymerase III subunit gamma/tau</fullName>
        <ecNumber evidence="8">2.7.7.7</ecNumber>
    </recommendedName>
</protein>
<keyword evidence="5 8" id="KW-0067">ATP-binding</keyword>
<dbReference type="EMBL" id="CP001743">
    <property type="protein sequence ID" value="ADD29770.1"/>
    <property type="molecule type" value="Genomic_DNA"/>
</dbReference>
<feature type="compositionally biased region" description="Low complexity" evidence="9">
    <location>
        <begin position="376"/>
        <end position="385"/>
    </location>
</feature>
<reference evidence="12" key="2">
    <citation type="submission" date="2013-04" db="EMBL/GenBank/DDBJ databases">
        <title>Non-Hybrid, Finished Microbial Genome Assemblies from Long-Read SMRT Sequencing Data.</title>
        <authorList>
            <person name="Klammer A."/>
            <person name="Drake J."/>
            <person name="Heiner C."/>
            <person name="Clum A."/>
            <person name="Copeland A."/>
            <person name="Huddleston J."/>
            <person name="Eichler E."/>
            <person name="Turner S.W."/>
        </authorList>
    </citation>
    <scope>NUCLEOTIDE SEQUENCE</scope>
    <source>
        <strain evidence="12">DSM 1279</strain>
    </source>
</reference>
<dbReference type="KEGG" id="mrb:Mrub_3026"/>
<dbReference type="SMART" id="SM00382">
    <property type="entry name" value="AAA"/>
    <property type="match status" value="1"/>
</dbReference>
<evidence type="ECO:0000256" key="7">
    <source>
        <dbReference type="ARBA" id="ARBA00049244"/>
    </source>
</evidence>
<dbReference type="Pfam" id="PF20964">
    <property type="entry name" value="DnaX_C"/>
    <property type="match status" value="1"/>
</dbReference>
<keyword evidence="8" id="KW-0235">DNA replication</keyword>
<dbReference type="GO" id="GO:0003887">
    <property type="term" value="F:DNA-directed DNA polymerase activity"/>
    <property type="evidence" value="ECO:0007669"/>
    <property type="project" value="UniProtKB-KW"/>
</dbReference>
<dbReference type="Proteomes" id="UP000013026">
    <property type="component" value="Chromosome"/>
</dbReference>
<name>D3PQD7_MEIRD</name>
<feature type="compositionally biased region" description="Basic and acidic residues" evidence="9">
    <location>
        <begin position="362"/>
        <end position="375"/>
    </location>
</feature>
<evidence type="ECO:0000256" key="5">
    <source>
        <dbReference type="ARBA" id="ARBA00022840"/>
    </source>
</evidence>
<dbReference type="EMBL" id="CP005385">
    <property type="protein sequence ID" value="AGK04773.1"/>
    <property type="molecule type" value="Genomic_DNA"/>
</dbReference>
<evidence type="ECO:0000313" key="11">
    <source>
        <dbReference type="EMBL" id="ADD29770.1"/>
    </source>
</evidence>
<keyword evidence="8 12" id="KW-0808">Transferase</keyword>
<comment type="subunit">
    <text evidence="8">DNA polymerase III contains a core (composed of alpha, epsilon and theta chains) that associates with a tau subunit. This core dimerizes to form the POLIII' complex. PolIII' associates with the gamma complex (composed of gamma, delta, delta', psi and chi chains) and with the beta chain to form the complete DNA polymerase III complex.</text>
</comment>
<dbReference type="GO" id="GO:0005524">
    <property type="term" value="F:ATP binding"/>
    <property type="evidence" value="ECO:0007669"/>
    <property type="project" value="UniProtKB-KW"/>
</dbReference>
<dbReference type="EC" id="2.7.7.7" evidence="8"/>
<comment type="similarity">
    <text evidence="1 8">Belongs to the DnaX/STICHEL family.</text>
</comment>
<evidence type="ECO:0000259" key="10">
    <source>
        <dbReference type="SMART" id="SM00382"/>
    </source>
</evidence>
<dbReference type="PANTHER" id="PTHR11669">
    <property type="entry name" value="REPLICATION FACTOR C / DNA POLYMERASE III GAMMA-TAU SUBUNIT"/>
    <property type="match status" value="1"/>
</dbReference>
<evidence type="ECO:0000256" key="4">
    <source>
        <dbReference type="ARBA" id="ARBA00022833"/>
    </source>
</evidence>
<dbReference type="STRING" id="504728.K649_07375"/>
<feature type="region of interest" description="Disordered" evidence="9">
    <location>
        <begin position="349"/>
        <end position="389"/>
    </location>
</feature>
<evidence type="ECO:0000256" key="9">
    <source>
        <dbReference type="SAM" id="MobiDB-lite"/>
    </source>
</evidence>
<comment type="function">
    <text evidence="8">DNA polymerase III is a complex, multichain enzyme responsible for most of the replicative synthesis in bacteria. This DNA polymerase also exhibits 3' to 5' exonuclease activity.</text>
</comment>
<dbReference type="PANTHER" id="PTHR11669:SF0">
    <property type="entry name" value="PROTEIN STICHEL-LIKE 2"/>
    <property type="match status" value="1"/>
</dbReference>
<evidence type="ECO:0000313" key="12">
    <source>
        <dbReference type="EMBL" id="AGK04773.1"/>
    </source>
</evidence>
<evidence type="ECO:0000256" key="3">
    <source>
        <dbReference type="ARBA" id="ARBA00022741"/>
    </source>
</evidence>
<dbReference type="CDD" id="cd00009">
    <property type="entry name" value="AAA"/>
    <property type="match status" value="1"/>
</dbReference>
<dbReference type="Pfam" id="PF13177">
    <property type="entry name" value="DNA_pol3_delta2"/>
    <property type="match status" value="1"/>
</dbReference>
<dbReference type="InterPro" id="IPR045085">
    <property type="entry name" value="HLD_clamp_pol_III_gamma_tau"/>
</dbReference>
<evidence type="ECO:0000313" key="13">
    <source>
        <dbReference type="Proteomes" id="UP000006655"/>
    </source>
</evidence>
<dbReference type="Proteomes" id="UP000006655">
    <property type="component" value="Chromosome"/>
</dbReference>
<evidence type="ECO:0000256" key="1">
    <source>
        <dbReference type="ARBA" id="ARBA00006360"/>
    </source>
</evidence>
<dbReference type="AlphaFoldDB" id="D3PQD7"/>
<dbReference type="CDD" id="cd18137">
    <property type="entry name" value="HLD_clamp_pol_III_gamma_tau"/>
    <property type="match status" value="1"/>
</dbReference>
<dbReference type="PATRIC" id="fig|504728.9.peg.1519"/>
<reference evidence="11 13" key="1">
    <citation type="journal article" date="2010" name="Stand. Genomic Sci.">
        <title>Complete genome sequence of Meiothermus ruber type strain (21).</title>
        <authorList>
            <person name="Tindall B.J."/>
            <person name="Sikorski J."/>
            <person name="Lucas S."/>
            <person name="Goltsman E."/>
            <person name="Copeland A."/>
            <person name="Glavina Del Rio T."/>
            <person name="Nolan M."/>
            <person name="Tice H."/>
            <person name="Cheng J.F."/>
            <person name="Han C."/>
            <person name="Pitluck S."/>
            <person name="Liolios K."/>
            <person name="Ivanova N."/>
            <person name="Mavromatis K."/>
            <person name="Ovchinnikova G."/>
            <person name="Pati A."/>
            <person name="Fahnrich R."/>
            <person name="Goodwin L."/>
            <person name="Chen A."/>
            <person name="Palaniappan K."/>
            <person name="Land M."/>
            <person name="Hauser L."/>
            <person name="Chang Y.J."/>
            <person name="Jeffries C.D."/>
            <person name="Rohde M."/>
            <person name="Goker M."/>
            <person name="Woyke T."/>
            <person name="Bristow J."/>
            <person name="Eisen J.A."/>
            <person name="Markowitz V."/>
            <person name="Hugenholtz P."/>
            <person name="Kyrpides N.C."/>
            <person name="Klenk H.P."/>
            <person name="Lapidus A."/>
        </authorList>
    </citation>
    <scope>NUCLEOTIDE SEQUENCE [LARGE SCALE GENOMIC DNA]</scope>
    <source>
        <strain evidence="13">ATCC 35948 / DSM 1279 / VKM B-1258 / 21</strain>
        <strain evidence="11">DSM 1279</strain>
    </source>
</reference>
<dbReference type="Gene3D" id="1.10.8.60">
    <property type="match status" value="1"/>
</dbReference>
<organism evidence="12 14">
    <name type="scientific">Meiothermus ruber (strain ATCC 35948 / DSM 1279 / VKM B-1258 / 21)</name>
    <name type="common">Thermus ruber</name>
    <dbReference type="NCBI Taxonomy" id="504728"/>
    <lineage>
        <taxon>Bacteria</taxon>
        <taxon>Thermotogati</taxon>
        <taxon>Deinococcota</taxon>
        <taxon>Deinococci</taxon>
        <taxon>Thermales</taxon>
        <taxon>Thermaceae</taxon>
        <taxon>Meiothermus</taxon>
    </lineage>
</organism>
<dbReference type="InterPro" id="IPR048448">
    <property type="entry name" value="DnaX-like_C"/>
</dbReference>
<proteinExistence type="inferred from homology"/>
<keyword evidence="8 12" id="KW-0548">Nucleotidyltransferase</keyword>
<dbReference type="NCBIfam" id="TIGR02397">
    <property type="entry name" value="dnaX_nterm"/>
    <property type="match status" value="1"/>
</dbReference>
<dbReference type="Pfam" id="PF22608">
    <property type="entry name" value="DNAX_ATPase_lid"/>
    <property type="match status" value="1"/>
</dbReference>
<dbReference type="GO" id="GO:0009360">
    <property type="term" value="C:DNA polymerase III complex"/>
    <property type="evidence" value="ECO:0007669"/>
    <property type="project" value="InterPro"/>
</dbReference>